<gene>
    <name evidence="1" type="ORF">EC580_007145</name>
</gene>
<keyword evidence="2" id="KW-1185">Reference proteome</keyword>
<reference evidence="1 2" key="1">
    <citation type="journal article" date="2019" name="Int. J. Syst. Evol. Microbiol.">
        <title>Acidithiobacillus sulfuriphilus sp. nov.: an extremely acidophilic sulfur-oxidizing chemolithotroph isolated from a neutral pH environment.</title>
        <authorList>
            <person name="Falagan C."/>
            <person name="Moya-Beltran A."/>
            <person name="Castro M."/>
            <person name="Quatrini R."/>
            <person name="Johnson D.B."/>
        </authorList>
    </citation>
    <scope>NUCLEOTIDE SEQUENCE [LARGE SCALE GENOMIC DNA]</scope>
    <source>
        <strain evidence="1 2">CJ-2</strain>
    </source>
</reference>
<dbReference type="Proteomes" id="UP000271650">
    <property type="component" value="Chromosome"/>
</dbReference>
<sequence>MTAALGIVVIGTEILRGKRQDAHFVRTRRQLAARGYEVAWCLVVPDMADILVGQLRWAMARAEPVFSFGGLGATPDDLTRACAATAAGLPLRRHPEAEQLIRAQFGAAAEPVRIRMADLPDGATLIPNPINKVPGFSLGKQHFFPGFPQMAEPMSEWVLAQYYPPRAGNVEQRILLPGAREGELVPLMESFCAAHPRIAFSSLPSLRQNGTQLELGVAGLPADVEKAMADLQQRLRAEGLAIVPLGDASSNEKVPESH</sequence>
<evidence type="ECO:0000313" key="2">
    <source>
        <dbReference type="Proteomes" id="UP000271650"/>
    </source>
</evidence>
<proteinExistence type="predicted"/>
<protein>
    <submittedName>
        <fullName evidence="1">Competence/damage-inducible protein A</fullName>
    </submittedName>
</protein>
<evidence type="ECO:0000313" key="1">
    <source>
        <dbReference type="EMBL" id="XRI78436.1"/>
    </source>
</evidence>
<dbReference type="EMBL" id="CP127527">
    <property type="protein sequence ID" value="XRI78436.1"/>
    <property type="molecule type" value="Genomic_DNA"/>
</dbReference>
<organism evidence="1 2">
    <name type="scientific">Acidithiobacillus sulfuriphilus</name>
    <dbReference type="NCBI Taxonomy" id="1867749"/>
    <lineage>
        <taxon>Bacteria</taxon>
        <taxon>Pseudomonadati</taxon>
        <taxon>Pseudomonadota</taxon>
        <taxon>Acidithiobacillia</taxon>
        <taxon>Acidithiobacillales</taxon>
        <taxon>Acidithiobacillaceae</taxon>
        <taxon>Acidithiobacillus</taxon>
    </lineage>
</organism>
<name>A0ACD5HSB1_9PROT</name>
<accession>A0ACD5HSB1</accession>